<gene>
    <name evidence="5" type="ORF">A2527_01230</name>
</gene>
<evidence type="ECO:0000313" key="6">
    <source>
        <dbReference type="Proteomes" id="UP000178449"/>
    </source>
</evidence>
<dbReference type="InterPro" id="IPR031107">
    <property type="entry name" value="Small_HSP"/>
</dbReference>
<organism evidence="5 6">
    <name type="scientific">Candidatus Lambdaproteobacteria bacterium RIFOXYD2_FULL_50_16</name>
    <dbReference type="NCBI Taxonomy" id="1817772"/>
    <lineage>
        <taxon>Bacteria</taxon>
        <taxon>Pseudomonadati</taxon>
        <taxon>Pseudomonadota</taxon>
        <taxon>Candidatus Lambdaproteobacteria</taxon>
    </lineage>
</organism>
<dbReference type="Pfam" id="PF00011">
    <property type="entry name" value="HSP20"/>
    <property type="match status" value="1"/>
</dbReference>
<evidence type="ECO:0000259" key="3">
    <source>
        <dbReference type="PROSITE" id="PS01031"/>
    </source>
</evidence>
<proteinExistence type="inferred from homology"/>
<dbReference type="InterPro" id="IPR007052">
    <property type="entry name" value="CS_dom"/>
</dbReference>
<dbReference type="Gene3D" id="2.60.40.790">
    <property type="match status" value="1"/>
</dbReference>
<dbReference type="CDD" id="cd06464">
    <property type="entry name" value="ACD_sHsps-like"/>
    <property type="match status" value="1"/>
</dbReference>
<dbReference type="InterPro" id="IPR008978">
    <property type="entry name" value="HSP20-like_chaperone"/>
</dbReference>
<evidence type="ECO:0000256" key="2">
    <source>
        <dbReference type="RuleBase" id="RU003616"/>
    </source>
</evidence>
<evidence type="ECO:0000256" key="1">
    <source>
        <dbReference type="PROSITE-ProRule" id="PRU00285"/>
    </source>
</evidence>
<reference evidence="5 6" key="1">
    <citation type="journal article" date="2016" name="Nat. Commun.">
        <title>Thousands of microbial genomes shed light on interconnected biogeochemical processes in an aquifer system.</title>
        <authorList>
            <person name="Anantharaman K."/>
            <person name="Brown C.T."/>
            <person name="Hug L.A."/>
            <person name="Sharon I."/>
            <person name="Castelle C.J."/>
            <person name="Probst A.J."/>
            <person name="Thomas B.C."/>
            <person name="Singh A."/>
            <person name="Wilkins M.J."/>
            <person name="Karaoz U."/>
            <person name="Brodie E.L."/>
            <person name="Williams K.H."/>
            <person name="Hubbard S.S."/>
            <person name="Banfield J.F."/>
        </authorList>
    </citation>
    <scope>NUCLEOTIDE SEQUENCE [LARGE SCALE GENOMIC DNA]</scope>
</reference>
<sequence>MSLWNKEVVPTPKQELEAKEEKTQQARYYKPATDIVETEAELILYMDLPGVAKENLEVKLEKNLLNVEGRIDQGRYKNLTAQYAEYNIGHFSRSFQLSSEINQERISARIDDGVLTLVLPKAEQAKPRLISIS</sequence>
<dbReference type="AlphaFoldDB" id="A0A1F6GEK8"/>
<comment type="caution">
    <text evidence="5">The sequence shown here is derived from an EMBL/GenBank/DDBJ whole genome shotgun (WGS) entry which is preliminary data.</text>
</comment>
<protein>
    <submittedName>
        <fullName evidence="5">Uncharacterized protein</fullName>
    </submittedName>
</protein>
<feature type="domain" description="CS" evidence="4">
    <location>
        <begin position="28"/>
        <end position="130"/>
    </location>
</feature>
<name>A0A1F6GEK8_9PROT</name>
<comment type="similarity">
    <text evidence="1 2">Belongs to the small heat shock protein (HSP20) family.</text>
</comment>
<dbReference type="STRING" id="1817772.A2527_01230"/>
<dbReference type="PANTHER" id="PTHR11527">
    <property type="entry name" value="HEAT-SHOCK PROTEIN 20 FAMILY MEMBER"/>
    <property type="match status" value="1"/>
</dbReference>
<dbReference type="InterPro" id="IPR002068">
    <property type="entry name" value="A-crystallin/Hsp20_dom"/>
</dbReference>
<dbReference type="EMBL" id="MFNE01000011">
    <property type="protein sequence ID" value="OGG96540.1"/>
    <property type="molecule type" value="Genomic_DNA"/>
</dbReference>
<accession>A0A1F6GEK8</accession>
<dbReference type="PROSITE" id="PS01031">
    <property type="entry name" value="SHSP"/>
    <property type="match status" value="1"/>
</dbReference>
<evidence type="ECO:0000259" key="4">
    <source>
        <dbReference type="PROSITE" id="PS51203"/>
    </source>
</evidence>
<dbReference type="Proteomes" id="UP000178449">
    <property type="component" value="Unassembled WGS sequence"/>
</dbReference>
<feature type="domain" description="SHSP" evidence="3">
    <location>
        <begin position="23"/>
        <end position="133"/>
    </location>
</feature>
<evidence type="ECO:0000313" key="5">
    <source>
        <dbReference type="EMBL" id="OGG96540.1"/>
    </source>
</evidence>
<dbReference type="PROSITE" id="PS51203">
    <property type="entry name" value="CS"/>
    <property type="match status" value="1"/>
</dbReference>
<dbReference type="SUPFAM" id="SSF49764">
    <property type="entry name" value="HSP20-like chaperones"/>
    <property type="match status" value="1"/>
</dbReference>